<dbReference type="PANTHER" id="PTHR21087:SF16">
    <property type="entry name" value="SHIKIMATE KINASE 1, CHLOROPLASTIC"/>
    <property type="match status" value="1"/>
</dbReference>
<dbReference type="Gene3D" id="3.40.50.300">
    <property type="entry name" value="P-loop containing nucleotide triphosphate hydrolases"/>
    <property type="match status" value="1"/>
</dbReference>
<sequence length="107" mass="11873">MATGGGAVLRETNRHALKADGNLVIYLRSQVDDLARRLQHDTQRPLLKGVPPQVRLRELFAQRDPLYREIADFTVDTGRSSVATLAHLIAMQLELARPEQFKGPASG</sequence>
<evidence type="ECO:0000313" key="3">
    <source>
        <dbReference type="EMBL" id="GAA0755601.1"/>
    </source>
</evidence>
<dbReference type="Pfam" id="PF01202">
    <property type="entry name" value="SKI"/>
    <property type="match status" value="1"/>
</dbReference>
<dbReference type="InterPro" id="IPR031322">
    <property type="entry name" value="Shikimate/glucono_kinase"/>
</dbReference>
<gene>
    <name evidence="3" type="ORF">GCM10009107_33250</name>
</gene>
<proteinExistence type="predicted"/>
<accession>A0ABP3VD20</accession>
<dbReference type="InterPro" id="IPR027417">
    <property type="entry name" value="P-loop_NTPase"/>
</dbReference>
<dbReference type="SUPFAM" id="SSF52540">
    <property type="entry name" value="P-loop containing nucleoside triphosphate hydrolases"/>
    <property type="match status" value="1"/>
</dbReference>
<evidence type="ECO:0000256" key="1">
    <source>
        <dbReference type="ARBA" id="ARBA00022605"/>
    </source>
</evidence>
<evidence type="ECO:0000256" key="2">
    <source>
        <dbReference type="ARBA" id="ARBA00023141"/>
    </source>
</evidence>
<protein>
    <recommendedName>
        <fullName evidence="5">Shikimate kinase</fullName>
    </recommendedName>
</protein>
<dbReference type="Proteomes" id="UP001500279">
    <property type="component" value="Unassembled WGS sequence"/>
</dbReference>
<name>A0ABP3VD20_9BURK</name>
<dbReference type="PANTHER" id="PTHR21087">
    <property type="entry name" value="SHIKIMATE KINASE"/>
    <property type="match status" value="1"/>
</dbReference>
<keyword evidence="4" id="KW-1185">Reference proteome</keyword>
<keyword evidence="2" id="KW-0057">Aromatic amino acid biosynthesis</keyword>
<organism evidence="3 4">
    <name type="scientific">Ideonella azotifigens</name>
    <dbReference type="NCBI Taxonomy" id="513160"/>
    <lineage>
        <taxon>Bacteria</taxon>
        <taxon>Pseudomonadati</taxon>
        <taxon>Pseudomonadota</taxon>
        <taxon>Betaproteobacteria</taxon>
        <taxon>Burkholderiales</taxon>
        <taxon>Sphaerotilaceae</taxon>
        <taxon>Ideonella</taxon>
    </lineage>
</organism>
<keyword evidence="1" id="KW-0028">Amino-acid biosynthesis</keyword>
<evidence type="ECO:0000313" key="4">
    <source>
        <dbReference type="Proteomes" id="UP001500279"/>
    </source>
</evidence>
<comment type="caution">
    <text evidence="3">The sequence shown here is derived from an EMBL/GenBank/DDBJ whole genome shotgun (WGS) entry which is preliminary data.</text>
</comment>
<reference evidence="4" key="1">
    <citation type="journal article" date="2019" name="Int. J. Syst. Evol. Microbiol.">
        <title>The Global Catalogue of Microorganisms (GCM) 10K type strain sequencing project: providing services to taxonomists for standard genome sequencing and annotation.</title>
        <authorList>
            <consortium name="The Broad Institute Genomics Platform"/>
            <consortium name="The Broad Institute Genome Sequencing Center for Infectious Disease"/>
            <person name="Wu L."/>
            <person name="Ma J."/>
        </authorList>
    </citation>
    <scope>NUCLEOTIDE SEQUENCE [LARGE SCALE GENOMIC DNA]</scope>
    <source>
        <strain evidence="4">JCM 15503</strain>
    </source>
</reference>
<dbReference type="EMBL" id="BAAAEW010000022">
    <property type="protein sequence ID" value="GAA0755601.1"/>
    <property type="molecule type" value="Genomic_DNA"/>
</dbReference>
<evidence type="ECO:0008006" key="5">
    <source>
        <dbReference type="Google" id="ProtNLM"/>
    </source>
</evidence>